<dbReference type="EMBL" id="JABMIG020000134">
    <property type="protein sequence ID" value="KAL3790025.1"/>
    <property type="molecule type" value="Genomic_DNA"/>
</dbReference>
<sequence length="578" mass="66390">METPFQLRKNRCGLPPLLAFPPDPTHNISDDQSDSDEQTCRGKKLWENQLKELELVNTANRRIRWLLSRLSVHIDTSESCESDVNDLFPYFHSGDVENYADPITIFELNRITKKLNNFSSKVDIVFGPSETSASTSEEIEDTTCCRYWRDIIPKRFSSNNISLRWSDLLALPLEDAASDILELFEVNSDNKGNVEGIQSYLHYQAAEALRNIEEVTLPSLKQRLKQNQNQHHKMQMIQKEFANRYNKIFEQLDDYCMNVLRVESDTLPLCPLKHEESLQDETLIDSYARDIGKCAFEPMRKEFYTLSDRFVKLLTGVTMESSGERRYYGQSISRGIIYFRRFIEFITSSQDISKQQQSFDRNNQVSLETLYQFTHVNVSNNNQHSATCLSQFMNSPAVRAKLVSDLQQLEAFLTCRNREITRTSSRGFGHTLEEAIDMEWTQFCIKRGANQTTAQGVSEGMEKVSSDDIILFQEATHNVLTQIAGDGAQAKRLRLLADAVGYPSSNEATSIESFSLHFDHLCQKAANISYQMTFFDEQSKRMTEAILQIETEMDLTQKEVRVTENRIECICNGLKVAL</sequence>
<comment type="caution">
    <text evidence="1">The sequence shown here is derived from an EMBL/GenBank/DDBJ whole genome shotgun (WGS) entry which is preliminary data.</text>
</comment>
<evidence type="ECO:0000313" key="1">
    <source>
        <dbReference type="EMBL" id="KAL3790025.1"/>
    </source>
</evidence>
<evidence type="ECO:0000313" key="2">
    <source>
        <dbReference type="Proteomes" id="UP001516023"/>
    </source>
</evidence>
<reference evidence="1 2" key="1">
    <citation type="journal article" date="2020" name="G3 (Bethesda)">
        <title>Improved Reference Genome for Cyclotella cryptica CCMP332, a Model for Cell Wall Morphogenesis, Salinity Adaptation, and Lipid Production in Diatoms (Bacillariophyta).</title>
        <authorList>
            <person name="Roberts W.R."/>
            <person name="Downey K.M."/>
            <person name="Ruck E.C."/>
            <person name="Traller J.C."/>
            <person name="Alverson A.J."/>
        </authorList>
    </citation>
    <scope>NUCLEOTIDE SEQUENCE [LARGE SCALE GENOMIC DNA]</scope>
    <source>
        <strain evidence="1 2">CCMP332</strain>
    </source>
</reference>
<name>A0ABD3PPN8_9STRA</name>
<gene>
    <name evidence="1" type="ORF">HJC23_011381</name>
</gene>
<protein>
    <submittedName>
        <fullName evidence="1">Uncharacterized protein</fullName>
    </submittedName>
</protein>
<proteinExistence type="predicted"/>
<keyword evidence="2" id="KW-1185">Reference proteome</keyword>
<organism evidence="1 2">
    <name type="scientific">Cyclotella cryptica</name>
    <dbReference type="NCBI Taxonomy" id="29204"/>
    <lineage>
        <taxon>Eukaryota</taxon>
        <taxon>Sar</taxon>
        <taxon>Stramenopiles</taxon>
        <taxon>Ochrophyta</taxon>
        <taxon>Bacillariophyta</taxon>
        <taxon>Coscinodiscophyceae</taxon>
        <taxon>Thalassiosirophycidae</taxon>
        <taxon>Stephanodiscales</taxon>
        <taxon>Stephanodiscaceae</taxon>
        <taxon>Cyclotella</taxon>
    </lineage>
</organism>
<dbReference type="Proteomes" id="UP001516023">
    <property type="component" value="Unassembled WGS sequence"/>
</dbReference>
<accession>A0ABD3PPN8</accession>
<dbReference type="AlphaFoldDB" id="A0ABD3PPN8"/>